<name>A0A7W8VGI8_9ACTN</name>
<dbReference type="RefSeq" id="WP_312893878.1">
    <property type="nucleotide sequence ID" value="NZ_BAAAJD010000117.1"/>
</dbReference>
<sequence length="199" mass="20432">MAKPVSVCSEPENGEGHCTTTLSVPGQGEDGGEAVPVVDFAALAEQARAELTVPDPVIGSAPPTEGTLVVAFPVWLWIQAEAWEPRTAEASTGGESVQVTATPAEVVWEMGDGASVRCAGAGTPFNAAVHVAGDPSPDCGHTYRSSSKNRGGADTVTARWSWDVEWSSSSGEGGEMGPLETSASVEVEVVEVHSLVTQG</sequence>
<dbReference type="EMBL" id="JACHDB010000002">
    <property type="protein sequence ID" value="MBB5435203.1"/>
    <property type="molecule type" value="Genomic_DNA"/>
</dbReference>
<evidence type="ECO:0000313" key="2">
    <source>
        <dbReference type="EMBL" id="MBB5435203.1"/>
    </source>
</evidence>
<reference evidence="2 3" key="1">
    <citation type="submission" date="2020-08" db="EMBL/GenBank/DDBJ databases">
        <title>Sequencing the genomes of 1000 actinobacteria strains.</title>
        <authorList>
            <person name="Klenk H.-P."/>
        </authorList>
    </citation>
    <scope>NUCLEOTIDE SEQUENCE [LARGE SCALE GENOMIC DNA]</scope>
    <source>
        <strain evidence="2 3">DSM 44551</strain>
    </source>
</reference>
<accession>A0A7W8VGI8</accession>
<evidence type="ECO:0000256" key="1">
    <source>
        <dbReference type="SAM" id="MobiDB-lite"/>
    </source>
</evidence>
<feature type="region of interest" description="Disordered" evidence="1">
    <location>
        <begin position="1"/>
        <end position="33"/>
    </location>
</feature>
<evidence type="ECO:0000313" key="3">
    <source>
        <dbReference type="Proteomes" id="UP000572635"/>
    </source>
</evidence>
<proteinExistence type="predicted"/>
<keyword evidence="3" id="KW-1185">Reference proteome</keyword>
<dbReference type="Proteomes" id="UP000572635">
    <property type="component" value="Unassembled WGS sequence"/>
</dbReference>
<evidence type="ECO:0008006" key="4">
    <source>
        <dbReference type="Google" id="ProtNLM"/>
    </source>
</evidence>
<comment type="caution">
    <text evidence="2">The sequence shown here is derived from an EMBL/GenBank/DDBJ whole genome shotgun (WGS) entry which is preliminary data.</text>
</comment>
<protein>
    <recommendedName>
        <fullName evidence="4">ATP/GTP-binding protein</fullName>
    </recommendedName>
</protein>
<gene>
    <name evidence="2" type="ORF">HDA36_005351</name>
</gene>
<organism evidence="2 3">
    <name type="scientific">Nocardiopsis composta</name>
    <dbReference type="NCBI Taxonomy" id="157465"/>
    <lineage>
        <taxon>Bacteria</taxon>
        <taxon>Bacillati</taxon>
        <taxon>Actinomycetota</taxon>
        <taxon>Actinomycetes</taxon>
        <taxon>Streptosporangiales</taxon>
        <taxon>Nocardiopsidaceae</taxon>
        <taxon>Nocardiopsis</taxon>
    </lineage>
</organism>
<dbReference type="AlphaFoldDB" id="A0A7W8VGI8"/>